<evidence type="ECO:0000259" key="4">
    <source>
        <dbReference type="PROSITE" id="PS50043"/>
    </source>
</evidence>
<sequence length="295" mass="33660">MVGRPEQLEEFKTGSSLRALTPANYTKRATWSRRWIKELIKNSEILLDEGSQFSDLARQVVEATSQSQLTDIFQKAIERLGYSKFAYHVVCSPALINETNRSSLGLTSYSDKWLKHYRDYGYVNQDPVVDRVMSQKQAFRWSDAFRDAKFDRRQTEVMGDARDAGIFDGVTVPLKSRNGEQAGFTFIAKEGSEVEADRPIGLECLLAEFLHGQALEFILCAEYQRNSRRKTSILSPRETQVLTWAARGKSSWEMSQILEIAEKSVEFYIDSAKRKMMASNRTHAVVKAMMLGLIE</sequence>
<dbReference type="Gene3D" id="1.10.10.10">
    <property type="entry name" value="Winged helix-like DNA-binding domain superfamily/Winged helix DNA-binding domain"/>
    <property type="match status" value="1"/>
</dbReference>
<evidence type="ECO:0000256" key="3">
    <source>
        <dbReference type="ARBA" id="ARBA00023163"/>
    </source>
</evidence>
<accession>A0A547PUQ9</accession>
<evidence type="ECO:0000256" key="2">
    <source>
        <dbReference type="ARBA" id="ARBA00023125"/>
    </source>
</evidence>
<keyword evidence="2" id="KW-0238">DNA-binding</keyword>
<dbReference type="InterPro" id="IPR016032">
    <property type="entry name" value="Sig_transdc_resp-reg_C-effctor"/>
</dbReference>
<dbReference type="PANTHER" id="PTHR44688:SF25">
    <property type="entry name" value="HTH LUXR-TYPE DOMAIN-CONTAINING PROTEIN"/>
    <property type="match status" value="1"/>
</dbReference>
<dbReference type="PRINTS" id="PR00038">
    <property type="entry name" value="HTHLUXR"/>
</dbReference>
<dbReference type="EMBL" id="VFSV01000022">
    <property type="protein sequence ID" value="TRD17794.1"/>
    <property type="molecule type" value="Genomic_DNA"/>
</dbReference>
<evidence type="ECO:0000313" key="5">
    <source>
        <dbReference type="EMBL" id="TRD17794.1"/>
    </source>
</evidence>
<gene>
    <name evidence="5" type="ORF">FEV53_12555</name>
</gene>
<keyword evidence="1" id="KW-0805">Transcription regulation</keyword>
<dbReference type="InterPro" id="IPR000792">
    <property type="entry name" value="Tscrpt_reg_LuxR_C"/>
</dbReference>
<dbReference type="InterPro" id="IPR036388">
    <property type="entry name" value="WH-like_DNA-bd_sf"/>
</dbReference>
<evidence type="ECO:0000313" key="6">
    <source>
        <dbReference type="Proteomes" id="UP000318590"/>
    </source>
</evidence>
<dbReference type="SUPFAM" id="SSF75516">
    <property type="entry name" value="Pheromone-binding domain of LuxR-like quorum-sensing transcription factors"/>
    <property type="match status" value="1"/>
</dbReference>
<dbReference type="PROSITE" id="PS50043">
    <property type="entry name" value="HTH_LUXR_2"/>
    <property type="match status" value="1"/>
</dbReference>
<evidence type="ECO:0000256" key="1">
    <source>
        <dbReference type="ARBA" id="ARBA00023015"/>
    </source>
</evidence>
<dbReference type="InterPro" id="IPR005143">
    <property type="entry name" value="TF_LuxR_autoind-bd_dom"/>
</dbReference>
<dbReference type="SMART" id="SM00421">
    <property type="entry name" value="HTH_LUXR"/>
    <property type="match status" value="1"/>
</dbReference>
<dbReference type="Pfam" id="PF03472">
    <property type="entry name" value="Autoind_bind"/>
    <property type="match status" value="1"/>
</dbReference>
<dbReference type="SUPFAM" id="SSF46894">
    <property type="entry name" value="C-terminal effector domain of the bipartite response regulators"/>
    <property type="match status" value="1"/>
</dbReference>
<keyword evidence="6" id="KW-1185">Reference proteome</keyword>
<dbReference type="CDD" id="cd06170">
    <property type="entry name" value="LuxR_C_like"/>
    <property type="match status" value="1"/>
</dbReference>
<reference evidence="5 6" key="1">
    <citation type="submission" date="2019-06" db="EMBL/GenBank/DDBJ databases">
        <title>Paenimaribius caenipelagi gen. nov., sp. nov., isolated from a tidal flat.</title>
        <authorList>
            <person name="Yoon J.-H."/>
        </authorList>
    </citation>
    <scope>NUCLEOTIDE SEQUENCE [LARGE SCALE GENOMIC DNA]</scope>
    <source>
        <strain evidence="5 6">JBTF-M29</strain>
    </source>
</reference>
<dbReference type="OrthoDB" id="3679796at2"/>
<dbReference type="GO" id="GO:0003677">
    <property type="term" value="F:DNA binding"/>
    <property type="evidence" value="ECO:0007669"/>
    <property type="project" value="UniProtKB-KW"/>
</dbReference>
<dbReference type="Pfam" id="PF00196">
    <property type="entry name" value="GerE"/>
    <property type="match status" value="1"/>
</dbReference>
<dbReference type="GO" id="GO:0006355">
    <property type="term" value="P:regulation of DNA-templated transcription"/>
    <property type="evidence" value="ECO:0007669"/>
    <property type="project" value="InterPro"/>
</dbReference>
<dbReference type="PANTHER" id="PTHR44688">
    <property type="entry name" value="DNA-BINDING TRANSCRIPTIONAL ACTIVATOR DEVR_DOSR"/>
    <property type="match status" value="1"/>
</dbReference>
<feature type="domain" description="HTH luxR-type" evidence="4">
    <location>
        <begin position="227"/>
        <end position="292"/>
    </location>
</feature>
<keyword evidence="3" id="KW-0804">Transcription</keyword>
<dbReference type="InterPro" id="IPR036693">
    <property type="entry name" value="TF_LuxR_autoind-bd_dom_sf"/>
</dbReference>
<name>A0A547PUQ9_9RHOB</name>
<dbReference type="AlphaFoldDB" id="A0A547PUQ9"/>
<protein>
    <submittedName>
        <fullName evidence="5">LuxR family transcriptional regulator</fullName>
    </submittedName>
</protein>
<comment type="caution">
    <text evidence="5">The sequence shown here is derived from an EMBL/GenBank/DDBJ whole genome shotgun (WGS) entry which is preliminary data.</text>
</comment>
<dbReference type="Proteomes" id="UP000318590">
    <property type="component" value="Unassembled WGS sequence"/>
</dbReference>
<dbReference type="Gene3D" id="3.30.450.80">
    <property type="entry name" value="Transcription factor LuxR-like, autoinducer-binding domain"/>
    <property type="match status" value="1"/>
</dbReference>
<proteinExistence type="predicted"/>
<organism evidence="5 6">
    <name type="scientific">Palleronia caenipelagi</name>
    <dbReference type="NCBI Taxonomy" id="2489174"/>
    <lineage>
        <taxon>Bacteria</taxon>
        <taxon>Pseudomonadati</taxon>
        <taxon>Pseudomonadota</taxon>
        <taxon>Alphaproteobacteria</taxon>
        <taxon>Rhodobacterales</taxon>
        <taxon>Roseobacteraceae</taxon>
        <taxon>Palleronia</taxon>
    </lineage>
</organism>